<proteinExistence type="inferred from homology"/>
<dbReference type="PRINTS" id="PR00662">
    <property type="entry name" value="G6PISOMERASE"/>
</dbReference>
<dbReference type="PANTHER" id="PTHR11469:SF1">
    <property type="entry name" value="GLUCOSE-6-PHOSPHATE ISOMERASE"/>
    <property type="match status" value="1"/>
</dbReference>
<evidence type="ECO:0000256" key="6">
    <source>
        <dbReference type="ARBA" id="ARBA00023235"/>
    </source>
</evidence>
<dbReference type="GO" id="GO:0048029">
    <property type="term" value="F:monosaccharide binding"/>
    <property type="evidence" value="ECO:0007669"/>
    <property type="project" value="TreeGrafter"/>
</dbReference>
<comment type="pathway">
    <text evidence="1 8">Carbohydrate degradation; glycolysis; D-glyceraldehyde 3-phosphate and glycerone phosphate from D-glucose: step 2/4.</text>
</comment>
<dbReference type="EMBL" id="BFAV01000172">
    <property type="protein sequence ID" value="GBF35527.1"/>
    <property type="molecule type" value="Genomic_DNA"/>
</dbReference>
<dbReference type="GO" id="GO:0097367">
    <property type="term" value="F:carbohydrate derivative binding"/>
    <property type="evidence" value="ECO:0007669"/>
    <property type="project" value="InterPro"/>
</dbReference>
<evidence type="ECO:0000256" key="7">
    <source>
        <dbReference type="ARBA" id="ARBA00029321"/>
    </source>
</evidence>
<dbReference type="OrthoDB" id="140919at2"/>
<dbReference type="InterPro" id="IPR001672">
    <property type="entry name" value="G6P_Isomerase"/>
</dbReference>
<dbReference type="Proteomes" id="UP000239549">
    <property type="component" value="Unassembled WGS sequence"/>
</dbReference>
<evidence type="ECO:0000256" key="4">
    <source>
        <dbReference type="ARBA" id="ARBA00022432"/>
    </source>
</evidence>
<keyword evidence="10" id="KW-1185">Reference proteome</keyword>
<keyword evidence="4 8" id="KW-0312">Gluconeogenesis</keyword>
<dbReference type="InterPro" id="IPR046348">
    <property type="entry name" value="SIS_dom_sf"/>
</dbReference>
<dbReference type="InterPro" id="IPR035482">
    <property type="entry name" value="SIS_PGI_2"/>
</dbReference>
<dbReference type="GO" id="GO:0051156">
    <property type="term" value="P:glucose 6-phosphate metabolic process"/>
    <property type="evidence" value="ECO:0007669"/>
    <property type="project" value="TreeGrafter"/>
</dbReference>
<dbReference type="GO" id="GO:0006094">
    <property type="term" value="P:gluconeogenesis"/>
    <property type="evidence" value="ECO:0007669"/>
    <property type="project" value="UniProtKB-KW"/>
</dbReference>
<keyword evidence="5 8" id="KW-0324">Glycolysis</keyword>
<name>A0A2L2XGN5_9FIRM</name>
<reference evidence="10" key="1">
    <citation type="submission" date="2018-02" db="EMBL/GenBank/DDBJ databases">
        <title>Genome sequence of Desulfocucumis palustris strain NAW-5.</title>
        <authorList>
            <person name="Watanabe M."/>
            <person name="Kojima H."/>
            <person name="Fukui M."/>
        </authorList>
    </citation>
    <scope>NUCLEOTIDE SEQUENCE [LARGE SCALE GENOMIC DNA]</scope>
    <source>
        <strain evidence="10">NAW-5</strain>
    </source>
</reference>
<evidence type="ECO:0000256" key="5">
    <source>
        <dbReference type="ARBA" id="ARBA00023152"/>
    </source>
</evidence>
<comment type="catalytic activity">
    <reaction evidence="7 8">
        <text>alpha-D-glucose 6-phosphate = beta-D-fructose 6-phosphate</text>
        <dbReference type="Rhea" id="RHEA:11816"/>
        <dbReference type="ChEBI" id="CHEBI:57634"/>
        <dbReference type="ChEBI" id="CHEBI:58225"/>
        <dbReference type="EC" id="5.3.1.9"/>
    </reaction>
</comment>
<dbReference type="EC" id="5.3.1.9" evidence="3 8"/>
<dbReference type="GO" id="GO:0005829">
    <property type="term" value="C:cytosol"/>
    <property type="evidence" value="ECO:0007669"/>
    <property type="project" value="TreeGrafter"/>
</dbReference>
<dbReference type="UniPathway" id="UPA00109">
    <property type="reaction ID" value="UER00181"/>
</dbReference>
<comment type="similarity">
    <text evidence="2 8">Belongs to the GPI family.</text>
</comment>
<dbReference type="Gene3D" id="3.40.50.10490">
    <property type="entry name" value="Glucose-6-phosphate isomerase like protein, domain 1"/>
    <property type="match status" value="2"/>
</dbReference>
<sequence length="464" mass="50852">MNGIMSVDIGHLLGGDGAGGFIPANEFKGYPRKYAGVFEQFQTSLKEGKSPLALSLAEEASIPGIKELAQKIKTKYQNVLVLGIGGSALGARAVLQFLKGPFYNMERRDEPRLFILDNLDPLLVAKLENIIDIKKTALIYTSKSGSTPETAAQFIYFYKKYREAGGDVKDIVIICDKADNGINHIARDLGCHLLHIPGDLPGRYSVLSSVGFLPSEIAGVDSARLMAGARAVHGSIIDNPPENNSLFALGTCLYELALKGKSIHVLFNYSSFLFEFGLWFVQLWAESLGKRLSGKGEAVNAGTTPLTSLGATDQHSILQLFKEGPADKVIGFARVEAFSGDIPLTGEFSKEKEYSYFAGHTMAEQLAIEQLSTEMSLVGTGTPCYRITVKDISPESLGALFYFYEALVVFTAGLWDINPYNQPGVEEGKNITYALMGREDYAGRRAEYEKQVEKYNNERIVFEI</sequence>
<dbReference type="CDD" id="cd05015">
    <property type="entry name" value="SIS_PGI_1"/>
    <property type="match status" value="1"/>
</dbReference>
<evidence type="ECO:0000256" key="8">
    <source>
        <dbReference type="RuleBase" id="RU000612"/>
    </source>
</evidence>
<dbReference type="GO" id="GO:0006096">
    <property type="term" value="P:glycolytic process"/>
    <property type="evidence" value="ECO:0007669"/>
    <property type="project" value="UniProtKB-UniPathway"/>
</dbReference>
<dbReference type="InterPro" id="IPR018189">
    <property type="entry name" value="Phosphoglucose_isomerase_CS"/>
</dbReference>
<evidence type="ECO:0000256" key="2">
    <source>
        <dbReference type="ARBA" id="ARBA00006604"/>
    </source>
</evidence>
<evidence type="ECO:0000256" key="3">
    <source>
        <dbReference type="ARBA" id="ARBA00011952"/>
    </source>
</evidence>
<dbReference type="CDD" id="cd05016">
    <property type="entry name" value="SIS_PGI_2"/>
    <property type="match status" value="1"/>
</dbReference>
<keyword evidence="6 8" id="KW-0413">Isomerase</keyword>
<dbReference type="SUPFAM" id="SSF53697">
    <property type="entry name" value="SIS domain"/>
    <property type="match status" value="1"/>
</dbReference>
<dbReference type="PANTHER" id="PTHR11469">
    <property type="entry name" value="GLUCOSE-6-PHOSPHATE ISOMERASE"/>
    <property type="match status" value="1"/>
</dbReference>
<dbReference type="PROSITE" id="PS51463">
    <property type="entry name" value="P_GLUCOSE_ISOMERASE_3"/>
    <property type="match status" value="1"/>
</dbReference>
<dbReference type="AlphaFoldDB" id="A0A2L2XGN5"/>
<organism evidence="9 10">
    <name type="scientific">Desulfocucumis palustris</name>
    <dbReference type="NCBI Taxonomy" id="1898651"/>
    <lineage>
        <taxon>Bacteria</taxon>
        <taxon>Bacillati</taxon>
        <taxon>Bacillota</taxon>
        <taxon>Clostridia</taxon>
        <taxon>Eubacteriales</taxon>
        <taxon>Desulfocucumaceae</taxon>
        <taxon>Desulfocucumis</taxon>
    </lineage>
</organism>
<evidence type="ECO:0000313" key="10">
    <source>
        <dbReference type="Proteomes" id="UP000239549"/>
    </source>
</evidence>
<protein>
    <recommendedName>
        <fullName evidence="3 8">Glucose-6-phosphate isomerase</fullName>
        <ecNumber evidence="3 8">5.3.1.9</ecNumber>
    </recommendedName>
</protein>
<comment type="caution">
    <text evidence="9">The sequence shown here is derived from an EMBL/GenBank/DDBJ whole genome shotgun (WGS) entry which is preliminary data.</text>
</comment>
<evidence type="ECO:0000256" key="1">
    <source>
        <dbReference type="ARBA" id="ARBA00004926"/>
    </source>
</evidence>
<dbReference type="GO" id="GO:0004347">
    <property type="term" value="F:glucose-6-phosphate isomerase activity"/>
    <property type="evidence" value="ECO:0007669"/>
    <property type="project" value="UniProtKB-EC"/>
</dbReference>
<dbReference type="Pfam" id="PF00342">
    <property type="entry name" value="PGI"/>
    <property type="match status" value="1"/>
</dbReference>
<dbReference type="InterPro" id="IPR035476">
    <property type="entry name" value="SIS_PGI_1"/>
</dbReference>
<evidence type="ECO:0000313" key="9">
    <source>
        <dbReference type="EMBL" id="GBF35527.1"/>
    </source>
</evidence>
<accession>A0A2L2XGN5</accession>
<gene>
    <name evidence="9" type="ORF">DCCM_4656</name>
</gene>
<dbReference type="PROSITE" id="PS00174">
    <property type="entry name" value="P_GLUCOSE_ISOMERASE_2"/>
    <property type="match status" value="1"/>
</dbReference>